<dbReference type="EMBL" id="JAATEN010000004">
    <property type="protein sequence ID" value="NJQ00393.1"/>
    <property type="molecule type" value="Genomic_DNA"/>
</dbReference>
<sequence length="559" mass="59698">MSLGLFRAITKLLPHPVLLVTADGRLLAANAAAVRLMPELRPDADLFALAEGNAESLRGHLGHWLRSGDPLPGSLRIKDSRGGPLRFRCHGARATWWTGPEPVIQLHLTRLDHTDEFVALSQQVIALNKEMAFRRAAEAEREHLLVAEQAGRIRLNHLYRLTAALAAAATPAAVVRAVHDTAPAALGARSVRLSLHSERLVPSLGPAEGLPSPTGGSWTDLDRGPRPPAQGGPATVERIGGAPGEGAPAGHPGEDGEDGENGQPGEAGRPALRLPLEADGLFLGELGLEPAAEEMPDDAHITAVTQQIAQALRRAGLHEHEHRLAERLQRSLLPVLPEIDGLELAGRYAPGSDLVDVGGDWYDVHLLDEEHIGLSIGDVAGHGLSEATAMGQISAALRGIVLRHGRRPAAVLAELDHFLRAYHPHRMATACYLVLHRTSGAVCYSRAGHLPPLLVHVDGGSSFLDGALAPPLGMVHGVTYTESRTRVGAGETLLLYTDGLVERRGEILDVGLERLTELAMRTAGLPADQLCEMFLHHQPTADKPDDCALLALRLTAREN</sequence>
<dbReference type="InterPro" id="IPR029016">
    <property type="entry name" value="GAF-like_dom_sf"/>
</dbReference>
<dbReference type="PANTHER" id="PTHR43156:SF2">
    <property type="entry name" value="STAGE II SPORULATION PROTEIN E"/>
    <property type="match status" value="1"/>
</dbReference>
<evidence type="ECO:0000313" key="4">
    <source>
        <dbReference type="EMBL" id="NJQ00393.1"/>
    </source>
</evidence>
<protein>
    <submittedName>
        <fullName evidence="4">SpoIIE family protein phosphatase</fullName>
    </submittedName>
</protein>
<dbReference type="InterPro" id="IPR001932">
    <property type="entry name" value="PPM-type_phosphatase-like_dom"/>
</dbReference>
<organism evidence="4 5">
    <name type="scientific">Streptomyces zingiberis</name>
    <dbReference type="NCBI Taxonomy" id="2053010"/>
    <lineage>
        <taxon>Bacteria</taxon>
        <taxon>Bacillati</taxon>
        <taxon>Actinomycetota</taxon>
        <taxon>Actinomycetes</taxon>
        <taxon>Kitasatosporales</taxon>
        <taxon>Streptomycetaceae</taxon>
        <taxon>Streptomyces</taxon>
    </lineage>
</organism>
<evidence type="ECO:0000313" key="5">
    <source>
        <dbReference type="Proteomes" id="UP000695264"/>
    </source>
</evidence>
<comment type="caution">
    <text evidence="4">The sequence shown here is derived from an EMBL/GenBank/DDBJ whole genome shotgun (WGS) entry which is preliminary data.</text>
</comment>
<evidence type="ECO:0000259" key="3">
    <source>
        <dbReference type="SMART" id="SM00331"/>
    </source>
</evidence>
<evidence type="ECO:0000256" key="2">
    <source>
        <dbReference type="SAM" id="MobiDB-lite"/>
    </source>
</evidence>
<reference evidence="4 5" key="1">
    <citation type="submission" date="2020-03" db="EMBL/GenBank/DDBJ databases">
        <title>WGS of actinomycetes isolated from Thailand.</title>
        <authorList>
            <person name="Thawai C."/>
        </authorList>
    </citation>
    <scope>NUCLEOTIDE SEQUENCE [LARGE SCALE GENOMIC DNA]</scope>
    <source>
        <strain evidence="4 5">PLAI 1-29</strain>
    </source>
</reference>
<dbReference type="Proteomes" id="UP000695264">
    <property type="component" value="Unassembled WGS sequence"/>
</dbReference>
<feature type="domain" description="PPM-type phosphatase" evidence="3">
    <location>
        <begin position="339"/>
        <end position="554"/>
    </location>
</feature>
<dbReference type="InterPro" id="IPR036457">
    <property type="entry name" value="PPM-type-like_dom_sf"/>
</dbReference>
<dbReference type="InterPro" id="IPR052016">
    <property type="entry name" value="Bact_Sigma-Reg"/>
</dbReference>
<accession>A0ABX1BVV4</accession>
<name>A0ABX1BVV4_9ACTN</name>
<keyword evidence="5" id="KW-1185">Reference proteome</keyword>
<keyword evidence="1" id="KW-0378">Hydrolase</keyword>
<dbReference type="SMART" id="SM00331">
    <property type="entry name" value="PP2C_SIG"/>
    <property type="match status" value="1"/>
</dbReference>
<evidence type="ECO:0000256" key="1">
    <source>
        <dbReference type="ARBA" id="ARBA00022801"/>
    </source>
</evidence>
<dbReference type="Gene3D" id="3.30.450.40">
    <property type="match status" value="1"/>
</dbReference>
<feature type="region of interest" description="Disordered" evidence="2">
    <location>
        <begin position="202"/>
        <end position="270"/>
    </location>
</feature>
<dbReference type="PANTHER" id="PTHR43156">
    <property type="entry name" value="STAGE II SPORULATION PROTEIN E-RELATED"/>
    <property type="match status" value="1"/>
</dbReference>
<gene>
    <name evidence="4" type="ORF">HCK00_07540</name>
</gene>
<dbReference type="Pfam" id="PF07228">
    <property type="entry name" value="SpoIIE"/>
    <property type="match status" value="1"/>
</dbReference>
<dbReference type="SUPFAM" id="SSF81606">
    <property type="entry name" value="PP2C-like"/>
    <property type="match status" value="1"/>
</dbReference>
<proteinExistence type="predicted"/>
<dbReference type="RefSeq" id="WP_168100986.1">
    <property type="nucleotide sequence ID" value="NZ_JAATEN010000004.1"/>
</dbReference>
<dbReference type="Gene3D" id="3.60.40.10">
    <property type="entry name" value="PPM-type phosphatase domain"/>
    <property type="match status" value="1"/>
</dbReference>